<name>A0A1G9PEI4_9BACT</name>
<dbReference type="Proteomes" id="UP000198901">
    <property type="component" value="Unassembled WGS sequence"/>
</dbReference>
<organism evidence="2 3">
    <name type="scientific">Siphonobacter aquaeclarae</name>
    <dbReference type="NCBI Taxonomy" id="563176"/>
    <lineage>
        <taxon>Bacteria</taxon>
        <taxon>Pseudomonadati</taxon>
        <taxon>Bacteroidota</taxon>
        <taxon>Cytophagia</taxon>
        <taxon>Cytophagales</taxon>
        <taxon>Cytophagaceae</taxon>
        <taxon>Siphonobacter</taxon>
    </lineage>
</organism>
<dbReference type="EMBL" id="FNGS01000004">
    <property type="protein sequence ID" value="SDL96963.1"/>
    <property type="molecule type" value="Genomic_DNA"/>
</dbReference>
<feature type="transmembrane region" description="Helical" evidence="1">
    <location>
        <begin position="58"/>
        <end position="79"/>
    </location>
</feature>
<evidence type="ECO:0000313" key="2">
    <source>
        <dbReference type="EMBL" id="SDL96963.1"/>
    </source>
</evidence>
<gene>
    <name evidence="2" type="ORF">SAMN04488090_2140</name>
</gene>
<keyword evidence="1" id="KW-0472">Membrane</keyword>
<feature type="transmembrane region" description="Helical" evidence="1">
    <location>
        <begin position="12"/>
        <end position="38"/>
    </location>
</feature>
<accession>A0A1G9PEI4</accession>
<keyword evidence="1" id="KW-0812">Transmembrane</keyword>
<dbReference type="RefSeq" id="WP_093201581.1">
    <property type="nucleotide sequence ID" value="NZ_FNGS01000004.1"/>
</dbReference>
<sequence>MNTIAPTPVSYSFYVKFLCVGWIFYTLFILSAFLYWVFTGLDSIRFDPVPGFPAFLSPYLYGLLVLIMVLKAYLSFAILRGEAWAVSIGYYDAWITLAYFTGLFFWQFITRIPYFNLPYSRSLRVDFLFYLPYFWNVRKVFLESIKL</sequence>
<evidence type="ECO:0000313" key="3">
    <source>
        <dbReference type="Proteomes" id="UP000198901"/>
    </source>
</evidence>
<evidence type="ECO:0000256" key="1">
    <source>
        <dbReference type="SAM" id="Phobius"/>
    </source>
</evidence>
<protein>
    <submittedName>
        <fullName evidence="2">Uncharacterized protein</fullName>
    </submittedName>
</protein>
<feature type="transmembrane region" description="Helical" evidence="1">
    <location>
        <begin position="91"/>
        <end position="109"/>
    </location>
</feature>
<proteinExistence type="predicted"/>
<keyword evidence="1" id="KW-1133">Transmembrane helix</keyword>
<keyword evidence="3" id="KW-1185">Reference proteome</keyword>
<dbReference type="AlphaFoldDB" id="A0A1G9PEI4"/>
<reference evidence="2 3" key="1">
    <citation type="submission" date="2016-10" db="EMBL/GenBank/DDBJ databases">
        <authorList>
            <person name="de Groot N.N."/>
        </authorList>
    </citation>
    <scope>NUCLEOTIDE SEQUENCE [LARGE SCALE GENOMIC DNA]</scope>
    <source>
        <strain evidence="2 3">DSM 21668</strain>
    </source>
</reference>